<dbReference type="InterPro" id="IPR027417">
    <property type="entry name" value="P-loop_NTPase"/>
</dbReference>
<name>A0ABT5L7X5_9ALTE</name>
<comment type="caution">
    <text evidence="2">The sequence shown here is derived from an EMBL/GenBank/DDBJ whole genome shotgun (WGS) entry which is preliminary data.</text>
</comment>
<sequence length="331" mass="37284">MALTYGCYTLYVIHDIGFNKEKGKMLKYNSVVLAILNQKGGCGKSTVCNILAEYMAIIGKLNVLVVDLDMQCNTSDYWVGMESSPQSVGGQLPPLHPDYDGDPELEERSTIADIYFGKAVLPFETYISKKNSFSNNVDIMVGHPALLERINSEFDNESGKIEHKVINRLHEFLHMEEMKELYDIIILDTGPSRNPIFRSALRAATHTIFPFECEEKNLQGINSMLQIIESENFTRDDDSQVKLLGFLPNKVRINTNLHKGNLDMLHSRLGSQMFPEDVYLPQSTAFPERDLKGISPRTVFDITKTHPAYTHSKSLGDYVYSSIFNKKAGGA</sequence>
<dbReference type="PANTHER" id="PTHR13696">
    <property type="entry name" value="P-LOOP CONTAINING NUCLEOSIDE TRIPHOSPHATE HYDROLASE"/>
    <property type="match status" value="1"/>
</dbReference>
<accession>A0ABT5L7X5</accession>
<dbReference type="PANTHER" id="PTHR13696:SF99">
    <property type="entry name" value="COBYRINIC ACID AC-DIAMIDE SYNTHASE"/>
    <property type="match status" value="1"/>
</dbReference>
<dbReference type="InterPro" id="IPR025669">
    <property type="entry name" value="AAA_dom"/>
</dbReference>
<dbReference type="Pfam" id="PF13614">
    <property type="entry name" value="AAA_31"/>
    <property type="match status" value="1"/>
</dbReference>
<keyword evidence="3" id="KW-1185">Reference proteome</keyword>
<dbReference type="SUPFAM" id="SSF52540">
    <property type="entry name" value="P-loop containing nucleoside triphosphate hydrolases"/>
    <property type="match status" value="1"/>
</dbReference>
<protein>
    <submittedName>
        <fullName evidence="2">ParA family protein</fullName>
    </submittedName>
</protein>
<dbReference type="Proteomes" id="UP001218788">
    <property type="component" value="Unassembled WGS sequence"/>
</dbReference>
<evidence type="ECO:0000313" key="3">
    <source>
        <dbReference type="Proteomes" id="UP001218788"/>
    </source>
</evidence>
<proteinExistence type="predicted"/>
<dbReference type="EMBL" id="JAQQXP010000004">
    <property type="protein sequence ID" value="MDC8832993.1"/>
    <property type="molecule type" value="Genomic_DNA"/>
</dbReference>
<evidence type="ECO:0000313" key="2">
    <source>
        <dbReference type="EMBL" id="MDC8832993.1"/>
    </source>
</evidence>
<dbReference type="InterPro" id="IPR050678">
    <property type="entry name" value="DNA_Partitioning_ATPase"/>
</dbReference>
<evidence type="ECO:0000259" key="1">
    <source>
        <dbReference type="Pfam" id="PF13614"/>
    </source>
</evidence>
<dbReference type="CDD" id="cd02042">
    <property type="entry name" value="ParAB_family"/>
    <property type="match status" value="1"/>
</dbReference>
<organism evidence="2 3">
    <name type="scientific">Alteromonas gilva</name>
    <dbReference type="NCBI Taxonomy" id="2987522"/>
    <lineage>
        <taxon>Bacteria</taxon>
        <taxon>Pseudomonadati</taxon>
        <taxon>Pseudomonadota</taxon>
        <taxon>Gammaproteobacteria</taxon>
        <taxon>Alteromonadales</taxon>
        <taxon>Alteromonadaceae</taxon>
        <taxon>Alteromonas/Salinimonas group</taxon>
        <taxon>Alteromonas</taxon>
    </lineage>
</organism>
<feature type="domain" description="AAA" evidence="1">
    <location>
        <begin position="32"/>
        <end position="230"/>
    </location>
</feature>
<reference evidence="2 3" key="1">
    <citation type="submission" date="2022-10" db="EMBL/GenBank/DDBJ databases">
        <title>Alteromonas sp. chi3 Genome sequencing.</title>
        <authorList>
            <person name="Park S."/>
        </authorList>
    </citation>
    <scope>NUCLEOTIDE SEQUENCE [LARGE SCALE GENOMIC DNA]</scope>
    <source>
        <strain evidence="3">chi3</strain>
    </source>
</reference>
<gene>
    <name evidence="2" type="ORF">OIK42_19740</name>
</gene>
<dbReference type="RefSeq" id="WP_273642905.1">
    <property type="nucleotide sequence ID" value="NZ_JAQQXP010000004.1"/>
</dbReference>
<dbReference type="Gene3D" id="3.40.50.300">
    <property type="entry name" value="P-loop containing nucleotide triphosphate hydrolases"/>
    <property type="match status" value="1"/>
</dbReference>